<dbReference type="EMBL" id="CACRTF010000011">
    <property type="protein sequence ID" value="VYT14487.1"/>
    <property type="molecule type" value="Genomic_DNA"/>
</dbReference>
<dbReference type="RefSeq" id="WP_002576482.1">
    <property type="nucleotide sequence ID" value="NZ_BAABZS010000002.1"/>
</dbReference>
<proteinExistence type="predicted"/>
<dbReference type="PANTHER" id="PTHR32385">
    <property type="entry name" value="MANNOSYL PHOSPHORYLINOSITOL CERAMIDE SYNTHASE"/>
    <property type="match status" value="1"/>
</dbReference>
<dbReference type="SUPFAM" id="SSF53448">
    <property type="entry name" value="Nucleotide-diphospho-sugar transferases"/>
    <property type="match status" value="1"/>
</dbReference>
<dbReference type="GeneID" id="23114575"/>
<reference evidence="2" key="1">
    <citation type="submission" date="2019-11" db="EMBL/GenBank/DDBJ databases">
        <authorList>
            <person name="Feng L."/>
        </authorList>
    </citation>
    <scope>NUCLEOTIDE SEQUENCE</scope>
    <source>
        <strain evidence="2">CbolteaeLFYP116</strain>
    </source>
</reference>
<evidence type="ECO:0000313" key="2">
    <source>
        <dbReference type="EMBL" id="VYT14487.1"/>
    </source>
</evidence>
<sequence>MDSIPKIIHYCWVGKKEKPQEVIETIADWTRKLEGYKIIEWNEDNFDIGRTCNYVQEAYAAKKWAFVTDYMRLKVLYKYGGIYLDTDVSIVKSFDSLLEQPLFMGSESKYSICTAVIGAQAHSFLLRELLELYEGRRFLDKNGKMDQTPNSLYIYSFLNKRFGYMESSLKKTEYDGCVIYPSEYFSPINYNTMRCNITDNTYAIHYYNGTWKGKKERTKGKLLAIITRIVGEDGREKLKRLLKR</sequence>
<dbReference type="GO" id="GO:0016020">
    <property type="term" value="C:membrane"/>
    <property type="evidence" value="ECO:0007669"/>
    <property type="project" value="GOC"/>
</dbReference>
<dbReference type="InterPro" id="IPR029044">
    <property type="entry name" value="Nucleotide-diphossugar_trans"/>
</dbReference>
<protein>
    <submittedName>
        <fullName evidence="2">Glycosyltransferase sugar-binding region containing DXD motif protein</fullName>
    </submittedName>
</protein>
<name>A0A6N2UAJ1_9FIRM</name>
<dbReference type="GO" id="GO:0000030">
    <property type="term" value="F:mannosyltransferase activity"/>
    <property type="evidence" value="ECO:0007669"/>
    <property type="project" value="TreeGrafter"/>
</dbReference>
<dbReference type="InterPro" id="IPR007577">
    <property type="entry name" value="GlycoTrfase_DXD_sugar-bd_CS"/>
</dbReference>
<accession>A0A6N2UAJ1</accession>
<dbReference type="Pfam" id="PF04488">
    <property type="entry name" value="Gly_transf_sug"/>
    <property type="match status" value="1"/>
</dbReference>
<dbReference type="InterPro" id="IPR051706">
    <property type="entry name" value="Glycosyltransferase_domain"/>
</dbReference>
<dbReference type="Gene3D" id="3.90.550.20">
    <property type="match status" value="1"/>
</dbReference>
<dbReference type="GO" id="GO:0051999">
    <property type="term" value="P:mannosyl-inositol phosphorylceramide biosynthetic process"/>
    <property type="evidence" value="ECO:0007669"/>
    <property type="project" value="TreeGrafter"/>
</dbReference>
<keyword evidence="1 2" id="KW-0808">Transferase</keyword>
<dbReference type="AlphaFoldDB" id="A0A6N2UAJ1"/>
<organism evidence="2">
    <name type="scientific">Enterocloster bolteae</name>
    <dbReference type="NCBI Taxonomy" id="208479"/>
    <lineage>
        <taxon>Bacteria</taxon>
        <taxon>Bacillati</taxon>
        <taxon>Bacillota</taxon>
        <taxon>Clostridia</taxon>
        <taxon>Lachnospirales</taxon>
        <taxon>Lachnospiraceae</taxon>
        <taxon>Enterocloster</taxon>
    </lineage>
</organism>
<dbReference type="PANTHER" id="PTHR32385:SF15">
    <property type="entry name" value="INOSITOL PHOSPHOCERAMIDE MANNOSYLTRANSFERASE 1"/>
    <property type="match status" value="1"/>
</dbReference>
<evidence type="ECO:0000256" key="1">
    <source>
        <dbReference type="ARBA" id="ARBA00022679"/>
    </source>
</evidence>
<gene>
    <name evidence="2" type="ORF">CBLFYP116_02038</name>
</gene>